<keyword evidence="5" id="KW-0547">Nucleotide-binding</keyword>
<dbReference type="Gene3D" id="3.30.300.20">
    <property type="match status" value="1"/>
</dbReference>
<dbReference type="PANTHER" id="PTHR43834">
    <property type="entry name" value="GTPASE DER"/>
    <property type="match status" value="1"/>
</dbReference>
<reference evidence="11 12" key="1">
    <citation type="submission" date="2024-03" db="EMBL/GenBank/DDBJ databases">
        <title>The Acrasis kona genome and developmental transcriptomes reveal deep origins of eukaryotic multicellular pathways.</title>
        <authorList>
            <person name="Sheikh S."/>
            <person name="Fu C.-J."/>
            <person name="Brown M.W."/>
            <person name="Baldauf S.L."/>
        </authorList>
    </citation>
    <scope>NUCLEOTIDE SEQUENCE [LARGE SCALE GENOMIC DNA]</scope>
    <source>
        <strain evidence="11 12">ATCC MYA-3509</strain>
    </source>
</reference>
<feature type="domain" description="G" evidence="9">
    <location>
        <begin position="300"/>
        <end position="422"/>
    </location>
</feature>
<evidence type="ECO:0000259" key="9">
    <source>
        <dbReference type="Pfam" id="PF01926"/>
    </source>
</evidence>
<dbReference type="InterPro" id="IPR027417">
    <property type="entry name" value="P-loop_NTPase"/>
</dbReference>
<feature type="domain" description="G" evidence="9">
    <location>
        <begin position="66"/>
        <end position="197"/>
    </location>
</feature>
<dbReference type="InterPro" id="IPR016484">
    <property type="entry name" value="GTPase_Der"/>
</dbReference>
<dbReference type="InterPro" id="IPR006073">
    <property type="entry name" value="GTP-bd"/>
</dbReference>
<dbReference type="InterPro" id="IPR015946">
    <property type="entry name" value="KH_dom-like_a/b"/>
</dbReference>
<dbReference type="Proteomes" id="UP001431209">
    <property type="component" value="Unassembled WGS sequence"/>
</dbReference>
<comment type="similarity">
    <text evidence="1">Belongs to the TRAFAC class TrmE-Era-EngA-EngB-Septin-like GTPase superfamily. EngA (Der) GTPase family.</text>
</comment>
<dbReference type="InterPro" id="IPR032859">
    <property type="entry name" value="KH_dom-like"/>
</dbReference>
<evidence type="ECO:0000256" key="2">
    <source>
        <dbReference type="ARBA" id="ARBA00020953"/>
    </source>
</evidence>
<comment type="caution">
    <text evidence="11">The sequence shown here is derived from an EMBL/GenBank/DDBJ whole genome shotgun (WGS) entry which is preliminary data.</text>
</comment>
<proteinExistence type="inferred from homology"/>
<dbReference type="NCBIfam" id="TIGR00231">
    <property type="entry name" value="small_GTP"/>
    <property type="match status" value="2"/>
</dbReference>
<evidence type="ECO:0000313" key="11">
    <source>
        <dbReference type="EMBL" id="KAL0481119.1"/>
    </source>
</evidence>
<evidence type="ECO:0000259" key="10">
    <source>
        <dbReference type="Pfam" id="PF14714"/>
    </source>
</evidence>
<feature type="region of interest" description="Disordered" evidence="8">
    <location>
        <begin position="265"/>
        <end position="290"/>
    </location>
</feature>
<evidence type="ECO:0000256" key="4">
    <source>
        <dbReference type="ARBA" id="ARBA00022737"/>
    </source>
</evidence>
<dbReference type="GO" id="GO:0042254">
    <property type="term" value="P:ribosome biogenesis"/>
    <property type="evidence" value="ECO:0007669"/>
    <property type="project" value="UniProtKB-KW"/>
</dbReference>
<dbReference type="HAMAP" id="MF_00195">
    <property type="entry name" value="GTPase_Der"/>
    <property type="match status" value="1"/>
</dbReference>
<evidence type="ECO:0000256" key="8">
    <source>
        <dbReference type="SAM" id="MobiDB-lite"/>
    </source>
</evidence>
<gene>
    <name evidence="11" type="ORF">AKO1_012893</name>
</gene>
<dbReference type="SUPFAM" id="SSF52540">
    <property type="entry name" value="P-loop containing nucleoside triphosphate hydrolases"/>
    <property type="match status" value="2"/>
</dbReference>
<dbReference type="InterPro" id="IPR005225">
    <property type="entry name" value="Small_GTP-bd"/>
</dbReference>
<dbReference type="GO" id="GO:0005525">
    <property type="term" value="F:GTP binding"/>
    <property type="evidence" value="ECO:0007669"/>
    <property type="project" value="UniProtKB-KW"/>
</dbReference>
<evidence type="ECO:0000313" key="12">
    <source>
        <dbReference type="Proteomes" id="UP001431209"/>
    </source>
</evidence>
<evidence type="ECO:0000256" key="3">
    <source>
        <dbReference type="ARBA" id="ARBA00022517"/>
    </source>
</evidence>
<sequence length="606" mass="68547">MLSVVKRISTLQKCSRVGVSLGLCTQTIRNKNTKVAFVRDNRVKSQKLQGGHSEPVLTVQKKSSLRVAIIGRPNVGKSTLFNVLAGGYHAIADKTSGVTRDCQEMDAELKLRYHGEHLVKKYDIYSDVIGNKIEFVVVDTPGADNIDKMILQTENSLQSVHLALLVTDYKSGSHDWDHRIAQYLIKRNIPTIHVLNKCDKVLSMDLSDEETFRRHIVNGMGKPIPISADHKLNIAELARVIHPYYSAYKLKSSMLERIEQKTNQKIESTTKKSNVNKSRRSQLLSKKSAKKGFEGDTMRLALIGRANVGKSTMLNKLIGEERCVVSNVPGTTRDTIEMTTTYAQNDKSYRILLADTAGIRNKKHIHDDRVQTLSHEDTMRTIKYANVVCLLVDAQEPLNSDDIDIARMIEHEGRAIVIAANKWDAVQDPYVIAQRIEETIHNALSQIKGLSVVVCSALTGKNLSMLIRKCVDCYSRWDTRIPTGKLNAFMEKYLTTQSLPAYFPKIQYVTQVDTRPPKFALFFKGRETELPSQFERQLLNAIREEFDLGGVPIRFIQKSRNLMANGGVKPVMKKPPMGRLQRKKRKLMREGKIKRRRPKTAPANKD</sequence>
<protein>
    <recommendedName>
        <fullName evidence="2">GTPase Der</fullName>
    </recommendedName>
    <alternativeName>
        <fullName evidence="7">GTP-binding protein EngA</fullName>
    </alternativeName>
</protein>
<evidence type="ECO:0000256" key="6">
    <source>
        <dbReference type="ARBA" id="ARBA00023134"/>
    </source>
</evidence>
<feature type="region of interest" description="Disordered" evidence="8">
    <location>
        <begin position="566"/>
        <end position="606"/>
    </location>
</feature>
<keyword evidence="12" id="KW-1185">Reference proteome</keyword>
<dbReference type="AlphaFoldDB" id="A0AAW2YVL4"/>
<dbReference type="EMBL" id="JAOPGA020000732">
    <property type="protein sequence ID" value="KAL0481119.1"/>
    <property type="molecule type" value="Genomic_DNA"/>
</dbReference>
<dbReference type="Gene3D" id="3.40.50.300">
    <property type="entry name" value="P-loop containing nucleotide triphosphate hydrolases"/>
    <property type="match status" value="2"/>
</dbReference>
<accession>A0AAW2YVL4</accession>
<evidence type="ECO:0000256" key="1">
    <source>
        <dbReference type="ARBA" id="ARBA00008279"/>
    </source>
</evidence>
<dbReference type="Pfam" id="PF14714">
    <property type="entry name" value="KH_dom-like"/>
    <property type="match status" value="1"/>
</dbReference>
<feature type="domain" description="GTPase Der C-terminal KH-domain-like" evidence="10">
    <location>
        <begin position="480"/>
        <end position="557"/>
    </location>
</feature>
<evidence type="ECO:0000256" key="5">
    <source>
        <dbReference type="ARBA" id="ARBA00022741"/>
    </source>
</evidence>
<keyword evidence="3" id="KW-0690">Ribosome biogenesis</keyword>
<dbReference type="PANTHER" id="PTHR43834:SF6">
    <property type="entry name" value="GTPASE DER"/>
    <property type="match status" value="1"/>
</dbReference>
<dbReference type="Pfam" id="PF01926">
    <property type="entry name" value="MMR_HSR1"/>
    <property type="match status" value="2"/>
</dbReference>
<organism evidence="11 12">
    <name type="scientific">Acrasis kona</name>
    <dbReference type="NCBI Taxonomy" id="1008807"/>
    <lineage>
        <taxon>Eukaryota</taxon>
        <taxon>Discoba</taxon>
        <taxon>Heterolobosea</taxon>
        <taxon>Tetramitia</taxon>
        <taxon>Eutetramitia</taxon>
        <taxon>Acrasidae</taxon>
        <taxon>Acrasis</taxon>
    </lineage>
</organism>
<dbReference type="NCBIfam" id="TIGR03594">
    <property type="entry name" value="GTPase_EngA"/>
    <property type="match status" value="1"/>
</dbReference>
<keyword evidence="4" id="KW-0677">Repeat</keyword>
<keyword evidence="6" id="KW-0342">GTP-binding</keyword>
<evidence type="ECO:0000256" key="7">
    <source>
        <dbReference type="ARBA" id="ARBA00032345"/>
    </source>
</evidence>
<name>A0AAW2YVL4_9EUKA</name>
<dbReference type="CDD" id="cd01895">
    <property type="entry name" value="EngA2"/>
    <property type="match status" value="1"/>
</dbReference>
<feature type="compositionally biased region" description="Basic residues" evidence="8">
    <location>
        <begin position="580"/>
        <end position="599"/>
    </location>
</feature>